<evidence type="ECO:0000313" key="2">
    <source>
        <dbReference type="EMBL" id="KAH8520742.1"/>
    </source>
</evidence>
<name>A0A8T2ZVD4_POPDE</name>
<organism evidence="2 3">
    <name type="scientific">Populus deltoides</name>
    <name type="common">Eastern poplar</name>
    <name type="synonym">Eastern cottonwood</name>
    <dbReference type="NCBI Taxonomy" id="3696"/>
    <lineage>
        <taxon>Eukaryota</taxon>
        <taxon>Viridiplantae</taxon>
        <taxon>Streptophyta</taxon>
        <taxon>Embryophyta</taxon>
        <taxon>Tracheophyta</taxon>
        <taxon>Spermatophyta</taxon>
        <taxon>Magnoliopsida</taxon>
        <taxon>eudicotyledons</taxon>
        <taxon>Gunneridae</taxon>
        <taxon>Pentapetalae</taxon>
        <taxon>rosids</taxon>
        <taxon>fabids</taxon>
        <taxon>Malpighiales</taxon>
        <taxon>Salicaceae</taxon>
        <taxon>Saliceae</taxon>
        <taxon>Populus</taxon>
    </lineage>
</organism>
<sequence>MASTSQIPPGAAPNGSGPFNPDPVLVESYFDNHVFEPSDGHDFEHYSTPAQPPLAPQPSVVSASLGVASPSAENPQDCNKGTTGVSVSPHGPRRVLQPDHNVPSPASCPVGRHKKGKHSLSDPIPVQDSGMPQGEPSMDPMCAEVTAVVDSWVEVQGRKKAKLAVSVLVITSLPSSVCASPDIVHHDITMVENKDANKGRRQYMTRSKVGKSLDADTTAIFTGKGSGFKSGVASKIVERLEDSDPSTPSL</sequence>
<feature type="compositionally biased region" description="Basic and acidic residues" evidence="1">
    <location>
        <begin position="33"/>
        <end position="45"/>
    </location>
</feature>
<reference evidence="2" key="1">
    <citation type="journal article" date="2021" name="J. Hered.">
        <title>Genome Assembly of Salicaceae Populus deltoides (Eastern Cottonwood) I-69 Based on Nanopore Sequencing and Hi-C Technologies.</title>
        <authorList>
            <person name="Bai S."/>
            <person name="Wu H."/>
            <person name="Zhang J."/>
            <person name="Pan Z."/>
            <person name="Zhao W."/>
            <person name="Li Z."/>
            <person name="Tong C."/>
        </authorList>
    </citation>
    <scope>NUCLEOTIDE SEQUENCE</scope>
    <source>
        <tissue evidence="2">Leaf</tissue>
    </source>
</reference>
<evidence type="ECO:0000313" key="3">
    <source>
        <dbReference type="Proteomes" id="UP000807159"/>
    </source>
</evidence>
<accession>A0A8T2ZVD4</accession>
<feature type="region of interest" description="Disordered" evidence="1">
    <location>
        <begin position="1"/>
        <end position="136"/>
    </location>
</feature>
<dbReference type="AlphaFoldDB" id="A0A8T2ZVD4"/>
<proteinExistence type="predicted"/>
<dbReference type="EMBL" id="JACEGQ020000001">
    <property type="protein sequence ID" value="KAH8520742.1"/>
    <property type="molecule type" value="Genomic_DNA"/>
</dbReference>
<keyword evidence="3" id="KW-1185">Reference proteome</keyword>
<gene>
    <name evidence="2" type="ORF">H0E87_001971</name>
</gene>
<feature type="compositionally biased region" description="Polar residues" evidence="1">
    <location>
        <begin position="71"/>
        <end position="86"/>
    </location>
</feature>
<dbReference type="Proteomes" id="UP000807159">
    <property type="component" value="Chromosome 1"/>
</dbReference>
<protein>
    <submittedName>
        <fullName evidence="2">Uncharacterized protein</fullName>
    </submittedName>
</protein>
<comment type="caution">
    <text evidence="2">The sequence shown here is derived from an EMBL/GenBank/DDBJ whole genome shotgun (WGS) entry which is preliminary data.</text>
</comment>
<evidence type="ECO:0000256" key="1">
    <source>
        <dbReference type="SAM" id="MobiDB-lite"/>
    </source>
</evidence>